<dbReference type="EMBL" id="AVOT02000744">
    <property type="protein sequence ID" value="MBW0464291.1"/>
    <property type="molecule type" value="Genomic_DNA"/>
</dbReference>
<name>A0A9Q3GEM7_9BASI</name>
<evidence type="ECO:0000313" key="3">
    <source>
        <dbReference type="Proteomes" id="UP000765509"/>
    </source>
</evidence>
<dbReference type="OrthoDB" id="420169at2759"/>
<feature type="region of interest" description="Disordered" evidence="1">
    <location>
        <begin position="54"/>
        <end position="74"/>
    </location>
</feature>
<organism evidence="2 3">
    <name type="scientific">Austropuccinia psidii MF-1</name>
    <dbReference type="NCBI Taxonomy" id="1389203"/>
    <lineage>
        <taxon>Eukaryota</taxon>
        <taxon>Fungi</taxon>
        <taxon>Dikarya</taxon>
        <taxon>Basidiomycota</taxon>
        <taxon>Pucciniomycotina</taxon>
        <taxon>Pucciniomycetes</taxon>
        <taxon>Pucciniales</taxon>
        <taxon>Sphaerophragmiaceae</taxon>
        <taxon>Austropuccinia</taxon>
    </lineage>
</organism>
<comment type="caution">
    <text evidence="2">The sequence shown here is derived from an EMBL/GenBank/DDBJ whole genome shotgun (WGS) entry which is preliminary data.</text>
</comment>
<dbReference type="AlphaFoldDB" id="A0A9Q3GEM7"/>
<proteinExistence type="predicted"/>
<sequence length="128" mass="14480">MAIIYNEGKGHINSYDLSIWPLDNVKSNPPYDSEVASKIPIHFMEIDRKKNFRFSEWEPGSGTPDTDQSGPEETDTLILGVSSSELHILLLNSVIKTYAKHIQCSIFLQLLQHSTRSQNFNPSYRSPG</sequence>
<reference evidence="2" key="1">
    <citation type="submission" date="2021-03" db="EMBL/GenBank/DDBJ databases">
        <title>Draft genome sequence of rust myrtle Austropuccinia psidii MF-1, a brazilian biotype.</title>
        <authorList>
            <person name="Quecine M.C."/>
            <person name="Pachon D.M.R."/>
            <person name="Bonatelli M.L."/>
            <person name="Correr F.H."/>
            <person name="Franceschini L.M."/>
            <person name="Leite T.F."/>
            <person name="Margarido G.R.A."/>
            <person name="Almeida C.A."/>
            <person name="Ferrarezi J.A."/>
            <person name="Labate C.A."/>
        </authorList>
    </citation>
    <scope>NUCLEOTIDE SEQUENCE</scope>
    <source>
        <strain evidence="2">MF-1</strain>
    </source>
</reference>
<keyword evidence="3" id="KW-1185">Reference proteome</keyword>
<evidence type="ECO:0000313" key="2">
    <source>
        <dbReference type="EMBL" id="MBW0464291.1"/>
    </source>
</evidence>
<evidence type="ECO:0000256" key="1">
    <source>
        <dbReference type="SAM" id="MobiDB-lite"/>
    </source>
</evidence>
<dbReference type="Proteomes" id="UP000765509">
    <property type="component" value="Unassembled WGS sequence"/>
</dbReference>
<accession>A0A9Q3GEM7</accession>
<gene>
    <name evidence="2" type="ORF">O181_004006</name>
</gene>
<protein>
    <submittedName>
        <fullName evidence="2">Uncharacterized protein</fullName>
    </submittedName>
</protein>